<gene>
    <name evidence="2" type="ORF">FB567DRAFT_562794</name>
</gene>
<sequence>MLQKRAKVLSICVILVTLCLSCTLIFTSRLPTPITETTLAPTNSTLGFGTILAVSRPSSPRRASLLWAANLTAIDIVIPEQPAWTEEDVQRFRATEHSTISRGSAFAWLGHLHVLKWFLNTSHSTALIIEDDTDFSLHIRQTQIPRLTRALNQLLTNYTTNSTNDYWPPPSTWSLIYPGHCDDLPSPSTYFSQPHTLYHDPSVPAHHVLHPDTQNFLASLDMNFAHAHFAERIVRELGREKEGGTSAFDVALLEACRSGLDRPGRHRDGEEWKCWSVAPEVFHRAIGGSEIQRADSERSDDGGGDGDEEVHRTEVPERGTWNLHCVARDPGLWVEEDGPREQIKNMVRDMVERGECPLSSTEGEKNWRGCEWGECGAQS</sequence>
<evidence type="ECO:0000313" key="2">
    <source>
        <dbReference type="EMBL" id="KAH7079709.1"/>
    </source>
</evidence>
<accession>A0A8K0VV14</accession>
<protein>
    <recommendedName>
        <fullName evidence="4">Glycosyltransferase family 25 protein</fullName>
    </recommendedName>
</protein>
<reference evidence="2" key="1">
    <citation type="journal article" date="2021" name="Nat. Commun.">
        <title>Genetic determinants of endophytism in the Arabidopsis root mycobiome.</title>
        <authorList>
            <person name="Mesny F."/>
            <person name="Miyauchi S."/>
            <person name="Thiergart T."/>
            <person name="Pickel B."/>
            <person name="Atanasova L."/>
            <person name="Karlsson M."/>
            <person name="Huettel B."/>
            <person name="Barry K.W."/>
            <person name="Haridas S."/>
            <person name="Chen C."/>
            <person name="Bauer D."/>
            <person name="Andreopoulos W."/>
            <person name="Pangilinan J."/>
            <person name="LaButti K."/>
            <person name="Riley R."/>
            <person name="Lipzen A."/>
            <person name="Clum A."/>
            <person name="Drula E."/>
            <person name="Henrissat B."/>
            <person name="Kohler A."/>
            <person name="Grigoriev I.V."/>
            <person name="Martin F.M."/>
            <person name="Hacquard S."/>
        </authorList>
    </citation>
    <scope>NUCLEOTIDE SEQUENCE</scope>
    <source>
        <strain evidence="2">MPI-SDFR-AT-0120</strain>
    </source>
</reference>
<evidence type="ECO:0000256" key="1">
    <source>
        <dbReference type="SAM" id="MobiDB-lite"/>
    </source>
</evidence>
<dbReference type="OrthoDB" id="47375at2759"/>
<feature type="compositionally biased region" description="Basic and acidic residues" evidence="1">
    <location>
        <begin position="292"/>
        <end position="301"/>
    </location>
</feature>
<evidence type="ECO:0000313" key="3">
    <source>
        <dbReference type="Proteomes" id="UP000813461"/>
    </source>
</evidence>
<feature type="region of interest" description="Disordered" evidence="1">
    <location>
        <begin position="286"/>
        <end position="316"/>
    </location>
</feature>
<organism evidence="2 3">
    <name type="scientific">Paraphoma chrysanthemicola</name>
    <dbReference type="NCBI Taxonomy" id="798071"/>
    <lineage>
        <taxon>Eukaryota</taxon>
        <taxon>Fungi</taxon>
        <taxon>Dikarya</taxon>
        <taxon>Ascomycota</taxon>
        <taxon>Pezizomycotina</taxon>
        <taxon>Dothideomycetes</taxon>
        <taxon>Pleosporomycetidae</taxon>
        <taxon>Pleosporales</taxon>
        <taxon>Pleosporineae</taxon>
        <taxon>Phaeosphaeriaceae</taxon>
        <taxon>Paraphoma</taxon>
    </lineage>
</organism>
<dbReference type="AlphaFoldDB" id="A0A8K0VV14"/>
<comment type="caution">
    <text evidence="2">The sequence shown here is derived from an EMBL/GenBank/DDBJ whole genome shotgun (WGS) entry which is preliminary data.</text>
</comment>
<dbReference type="EMBL" id="JAGMVJ010000016">
    <property type="protein sequence ID" value="KAH7079709.1"/>
    <property type="molecule type" value="Genomic_DNA"/>
</dbReference>
<name>A0A8K0VV14_9PLEO</name>
<dbReference type="Proteomes" id="UP000813461">
    <property type="component" value="Unassembled WGS sequence"/>
</dbReference>
<proteinExistence type="predicted"/>
<evidence type="ECO:0008006" key="4">
    <source>
        <dbReference type="Google" id="ProtNLM"/>
    </source>
</evidence>
<keyword evidence="3" id="KW-1185">Reference proteome</keyword>